<dbReference type="GO" id="GO:0004057">
    <property type="term" value="F:arginyl-tRNA--protein transferase activity"/>
    <property type="evidence" value="ECO:0007669"/>
    <property type="project" value="UniProtKB-EC"/>
</dbReference>
<keyword evidence="2 5" id="KW-0808">Transferase</keyword>
<feature type="region of interest" description="Disordered" evidence="6">
    <location>
        <begin position="535"/>
        <end position="572"/>
    </location>
</feature>
<feature type="compositionally biased region" description="Acidic residues" evidence="6">
    <location>
        <begin position="535"/>
        <end position="565"/>
    </location>
</feature>
<dbReference type="AlphaFoldDB" id="A0AAV9DAB2"/>
<sequence>MLQEMSASSSSGGGRGDTVVVDRCESQGRCGYCKSPGRTSRSHGLWAHSITVDDYQELLDRGWRRSGSYLYKPDMERTCCPLYTIRLKADKFVPSKEQLRVNKKMQRFLDGTIDVKRQNHFKAEASSSKVLYSQASKSSGGEVPGELISETSSSAGKCEENHKQNEIIHYLSNKIDSAVSIFIGNHEIPSAVQLPKSIVKKVTPQAKKKLAEISKDLLYTCSISFQISAFLRRSGLAEQNIPNEKSAVLSPKVVAEKLASYIDREGKLSGLSVQACNGYLNFYSGTGDFSVTAEALTHHSTGSSTNCKHSCKPEGSEAPTYKKRKLELRMKRSSFDPEEFDLYRRYQMKVHHDKPEKVTETLYRRFLVDTPLNFVPPSKNHKNVSPCGFGSFHQQYVIDGKLVAVGVVDILPKCLSSKYLFWDPDLAALSLGKYSVLQEIKWVKEVQQIHCPTLEYYYLGYYIHSCNKMRYKAAYHPSELLCPLRYQWVRYDIARPLLDRKKYCILSDHYKLQDGELLTDHVSESSAGQLCLNYNEEDTNEASSDEDEEMERDLEDMDTDSVDEPGPEHSLSMDDELKVRDVGNVMIDLNGSRVKFKDLQLLFGPINKKNLDRLELQLRRYVNVVGTRLSEHIIYHLA</sequence>
<evidence type="ECO:0000256" key="4">
    <source>
        <dbReference type="ARBA" id="ARBA00023315"/>
    </source>
</evidence>
<dbReference type="SUPFAM" id="SSF55729">
    <property type="entry name" value="Acyl-CoA N-acyltransferases (Nat)"/>
    <property type="match status" value="1"/>
</dbReference>
<proteinExistence type="inferred from homology"/>
<evidence type="ECO:0000256" key="5">
    <source>
        <dbReference type="PIRNR" id="PIRNR037207"/>
    </source>
</evidence>
<organism evidence="9 10">
    <name type="scientific">Acorus calamus</name>
    <name type="common">Sweet flag</name>
    <dbReference type="NCBI Taxonomy" id="4465"/>
    <lineage>
        <taxon>Eukaryota</taxon>
        <taxon>Viridiplantae</taxon>
        <taxon>Streptophyta</taxon>
        <taxon>Embryophyta</taxon>
        <taxon>Tracheophyta</taxon>
        <taxon>Spermatophyta</taxon>
        <taxon>Magnoliopsida</taxon>
        <taxon>Liliopsida</taxon>
        <taxon>Acoraceae</taxon>
        <taxon>Acorus</taxon>
    </lineage>
</organism>
<evidence type="ECO:0000313" key="10">
    <source>
        <dbReference type="Proteomes" id="UP001180020"/>
    </source>
</evidence>
<reference evidence="9" key="1">
    <citation type="journal article" date="2023" name="Nat. Commun.">
        <title>Diploid and tetraploid genomes of Acorus and the evolution of monocots.</title>
        <authorList>
            <person name="Ma L."/>
            <person name="Liu K.W."/>
            <person name="Li Z."/>
            <person name="Hsiao Y.Y."/>
            <person name="Qi Y."/>
            <person name="Fu T."/>
            <person name="Tang G.D."/>
            <person name="Zhang D."/>
            <person name="Sun W.H."/>
            <person name="Liu D.K."/>
            <person name="Li Y."/>
            <person name="Chen G.Z."/>
            <person name="Liu X.D."/>
            <person name="Liao X.Y."/>
            <person name="Jiang Y.T."/>
            <person name="Yu X."/>
            <person name="Hao Y."/>
            <person name="Huang J."/>
            <person name="Zhao X.W."/>
            <person name="Ke S."/>
            <person name="Chen Y.Y."/>
            <person name="Wu W.L."/>
            <person name="Hsu J.L."/>
            <person name="Lin Y.F."/>
            <person name="Huang M.D."/>
            <person name="Li C.Y."/>
            <person name="Huang L."/>
            <person name="Wang Z.W."/>
            <person name="Zhao X."/>
            <person name="Zhong W.Y."/>
            <person name="Peng D.H."/>
            <person name="Ahmad S."/>
            <person name="Lan S."/>
            <person name="Zhang J.S."/>
            <person name="Tsai W.C."/>
            <person name="Van de Peer Y."/>
            <person name="Liu Z.J."/>
        </authorList>
    </citation>
    <scope>NUCLEOTIDE SEQUENCE</scope>
    <source>
        <strain evidence="9">CP</strain>
    </source>
</reference>
<accession>A0AAV9DAB2</accession>
<comment type="similarity">
    <text evidence="1 5">Belongs to the R-transferase family.</text>
</comment>
<evidence type="ECO:0000259" key="8">
    <source>
        <dbReference type="Pfam" id="PF04377"/>
    </source>
</evidence>
<dbReference type="InterPro" id="IPR016181">
    <property type="entry name" value="Acyl_CoA_acyltransferase"/>
</dbReference>
<dbReference type="PIRSF" id="PIRSF037207">
    <property type="entry name" value="ATE1_euk"/>
    <property type="match status" value="1"/>
</dbReference>
<reference evidence="9" key="2">
    <citation type="submission" date="2023-06" db="EMBL/GenBank/DDBJ databases">
        <authorList>
            <person name="Ma L."/>
            <person name="Liu K.-W."/>
            <person name="Li Z."/>
            <person name="Hsiao Y.-Y."/>
            <person name="Qi Y."/>
            <person name="Fu T."/>
            <person name="Tang G."/>
            <person name="Zhang D."/>
            <person name="Sun W.-H."/>
            <person name="Liu D.-K."/>
            <person name="Li Y."/>
            <person name="Chen G.-Z."/>
            <person name="Liu X.-D."/>
            <person name="Liao X.-Y."/>
            <person name="Jiang Y.-T."/>
            <person name="Yu X."/>
            <person name="Hao Y."/>
            <person name="Huang J."/>
            <person name="Zhao X.-W."/>
            <person name="Ke S."/>
            <person name="Chen Y.-Y."/>
            <person name="Wu W.-L."/>
            <person name="Hsu J.-L."/>
            <person name="Lin Y.-F."/>
            <person name="Huang M.-D."/>
            <person name="Li C.-Y."/>
            <person name="Huang L."/>
            <person name="Wang Z.-W."/>
            <person name="Zhao X."/>
            <person name="Zhong W.-Y."/>
            <person name="Peng D.-H."/>
            <person name="Ahmad S."/>
            <person name="Lan S."/>
            <person name="Zhang J.-S."/>
            <person name="Tsai W.-C."/>
            <person name="Van De Peer Y."/>
            <person name="Liu Z.-J."/>
        </authorList>
    </citation>
    <scope>NUCLEOTIDE SEQUENCE</scope>
    <source>
        <strain evidence="9">CP</strain>
        <tissue evidence="9">Leaves</tissue>
    </source>
</reference>
<name>A0AAV9DAB2_ACOCL</name>
<evidence type="ECO:0000256" key="6">
    <source>
        <dbReference type="SAM" id="MobiDB-lite"/>
    </source>
</evidence>
<dbReference type="EC" id="2.3.2.8" evidence="5"/>
<gene>
    <name evidence="9" type="primary">ATE1</name>
    <name evidence="9" type="ORF">QJS10_CPB14g00884</name>
</gene>
<comment type="catalytic activity">
    <reaction evidence="5">
        <text>an N-terminal L-alpha-aminoacyl-[protein] + L-arginyl-tRNA(Arg) = an N-terminal L-arginyl-L-aminoacyl-[protein] + tRNA(Arg) + H(+)</text>
        <dbReference type="Rhea" id="RHEA:10208"/>
        <dbReference type="Rhea" id="RHEA-COMP:9658"/>
        <dbReference type="Rhea" id="RHEA-COMP:9673"/>
        <dbReference type="Rhea" id="RHEA-COMP:10636"/>
        <dbReference type="Rhea" id="RHEA-COMP:10638"/>
        <dbReference type="ChEBI" id="CHEBI:15378"/>
        <dbReference type="ChEBI" id="CHEBI:78442"/>
        <dbReference type="ChEBI" id="CHEBI:78513"/>
        <dbReference type="ChEBI" id="CHEBI:78597"/>
        <dbReference type="ChEBI" id="CHEBI:83562"/>
        <dbReference type="EC" id="2.3.2.8"/>
    </reaction>
</comment>
<dbReference type="InterPro" id="IPR007471">
    <property type="entry name" value="N-end_Aminoacyl_Trfase_N"/>
</dbReference>
<dbReference type="PANTHER" id="PTHR21367:SF1">
    <property type="entry name" value="ARGINYL-TRNA--PROTEIN TRANSFERASE 1"/>
    <property type="match status" value="1"/>
</dbReference>
<dbReference type="PANTHER" id="PTHR21367">
    <property type="entry name" value="ARGININE-TRNA-PROTEIN TRANSFERASE 1"/>
    <property type="match status" value="1"/>
</dbReference>
<evidence type="ECO:0000256" key="2">
    <source>
        <dbReference type="ARBA" id="ARBA00022679"/>
    </source>
</evidence>
<dbReference type="InterPro" id="IPR030700">
    <property type="entry name" value="N-end_Aminoacyl_Trfase"/>
</dbReference>
<comment type="function">
    <text evidence="5">Involved in the post-translational conjugation of arginine to the N-terminal aspartate or glutamate of a protein. This arginylation is required for degradation of the protein via the ubiquitin pathway.</text>
</comment>
<evidence type="ECO:0000256" key="1">
    <source>
        <dbReference type="ARBA" id="ARBA00009991"/>
    </source>
</evidence>
<feature type="region of interest" description="Disordered" evidence="6">
    <location>
        <begin position="136"/>
        <end position="159"/>
    </location>
</feature>
<dbReference type="Pfam" id="PF04377">
    <property type="entry name" value="ATE_C"/>
    <property type="match status" value="1"/>
</dbReference>
<dbReference type="InterPro" id="IPR017137">
    <property type="entry name" value="Arg-tRNA-P_Trfase_1_euk"/>
</dbReference>
<dbReference type="EMBL" id="JAUJYO010000014">
    <property type="protein sequence ID" value="KAK1298100.1"/>
    <property type="molecule type" value="Genomic_DNA"/>
</dbReference>
<evidence type="ECO:0000313" key="9">
    <source>
        <dbReference type="EMBL" id="KAK1298100.1"/>
    </source>
</evidence>
<keyword evidence="4 5" id="KW-0012">Acyltransferase</keyword>
<evidence type="ECO:0000256" key="3">
    <source>
        <dbReference type="ARBA" id="ARBA00022786"/>
    </source>
</evidence>
<comment type="caution">
    <text evidence="9">The sequence shown here is derived from an EMBL/GenBank/DDBJ whole genome shotgun (WGS) entry which is preliminary data.</text>
</comment>
<feature type="domain" description="N-end rule aminoacyl transferase C-terminal" evidence="8">
    <location>
        <begin position="338"/>
        <end position="482"/>
    </location>
</feature>
<evidence type="ECO:0000259" key="7">
    <source>
        <dbReference type="Pfam" id="PF04376"/>
    </source>
</evidence>
<protein>
    <recommendedName>
        <fullName evidence="5">Arginyl-tRNA--protein transferase</fullName>
        <ecNumber evidence="5">2.3.2.8</ecNumber>
    </recommendedName>
</protein>
<dbReference type="GO" id="GO:0005737">
    <property type="term" value="C:cytoplasm"/>
    <property type="evidence" value="ECO:0007669"/>
    <property type="project" value="TreeGrafter"/>
</dbReference>
<feature type="domain" description="N-end aminoacyl transferase N-terminal" evidence="7">
    <location>
        <begin position="29"/>
        <end position="98"/>
    </location>
</feature>
<dbReference type="InterPro" id="IPR007472">
    <property type="entry name" value="N-end_Aminoacyl_Trfase_C"/>
</dbReference>
<keyword evidence="3 5" id="KW-0833">Ubl conjugation pathway</keyword>
<dbReference type="Pfam" id="PF04376">
    <property type="entry name" value="ATE_N"/>
    <property type="match status" value="1"/>
</dbReference>
<dbReference type="Proteomes" id="UP001180020">
    <property type="component" value="Unassembled WGS sequence"/>
</dbReference>
<keyword evidence="10" id="KW-1185">Reference proteome</keyword>